<feature type="transmembrane region" description="Helical" evidence="7">
    <location>
        <begin position="223"/>
        <end position="244"/>
    </location>
</feature>
<dbReference type="CTD" id="145748"/>
<dbReference type="FunCoup" id="A0A7N4V695">
    <property type="interactions" value="87"/>
</dbReference>
<dbReference type="OrthoDB" id="538216at2759"/>
<keyword evidence="5" id="KW-0325">Glycoprotein</keyword>
<dbReference type="AlphaFoldDB" id="A0A7N4V695"/>
<proteinExistence type="predicted"/>
<sequence length="297" mass="33387">MSHKERVLKMRQKEVLTKTFQAPAVVCSSSNSHIYMFKNDNSDSDELSEEELNVELRPRGKERQKNAGRERVGDVVLLERELTEDDNLNKLALQYGCKVADIKKVNNFIREQDLYALKSIKIPVKNYGILTETSKELKPLQTTSESRLTFIQFPDSDNAATETNCAKSNQLTDFFKEIDQDIESAIQSEIYLNQDYCTETPNQPLLPINQKTLMNGADCGIQWWNAVFIMLLIGIILPVFYVVYFKIQSTGETTSTLNGTVGPNGSISTNTIPGKALELEIPLKTTISSDNFGQIGS</sequence>
<reference evidence="9 10" key="1">
    <citation type="journal article" date="2011" name="Proc. Natl. Acad. Sci. U.S.A.">
        <title>Genetic diversity and population structure of the endangered marsupial Sarcophilus harrisii (Tasmanian devil).</title>
        <authorList>
            <person name="Miller W."/>
            <person name="Hayes V.M."/>
            <person name="Ratan A."/>
            <person name="Petersen D.C."/>
            <person name="Wittekindt N.E."/>
            <person name="Miller J."/>
            <person name="Walenz B."/>
            <person name="Knight J."/>
            <person name="Qi J."/>
            <person name="Zhao F."/>
            <person name="Wang Q."/>
            <person name="Bedoya-Reina O.C."/>
            <person name="Katiyar N."/>
            <person name="Tomsho L.P."/>
            <person name="Kasson L.M."/>
            <person name="Hardie R.A."/>
            <person name="Woodbridge P."/>
            <person name="Tindall E.A."/>
            <person name="Bertelsen M.F."/>
            <person name="Dixon D."/>
            <person name="Pyecroft S."/>
            <person name="Helgen K.M."/>
            <person name="Lesk A.M."/>
            <person name="Pringle T.H."/>
            <person name="Patterson N."/>
            <person name="Zhang Y."/>
            <person name="Kreiss A."/>
            <person name="Woods G.M."/>
            <person name="Jones M.E."/>
            <person name="Schuster S.C."/>
        </authorList>
    </citation>
    <scope>NUCLEOTIDE SEQUENCE [LARGE SCALE GENOMIC DNA]</scope>
</reference>
<reference evidence="9" key="2">
    <citation type="submission" date="2025-08" db="UniProtKB">
        <authorList>
            <consortium name="Ensembl"/>
        </authorList>
    </citation>
    <scope>IDENTIFICATION</scope>
</reference>
<dbReference type="Gene3D" id="3.10.350.10">
    <property type="entry name" value="LysM domain"/>
    <property type="match status" value="1"/>
</dbReference>
<organism evidence="9 10">
    <name type="scientific">Sarcophilus harrisii</name>
    <name type="common">Tasmanian devil</name>
    <name type="synonym">Sarcophilus laniarius</name>
    <dbReference type="NCBI Taxonomy" id="9305"/>
    <lineage>
        <taxon>Eukaryota</taxon>
        <taxon>Metazoa</taxon>
        <taxon>Chordata</taxon>
        <taxon>Craniata</taxon>
        <taxon>Vertebrata</taxon>
        <taxon>Euteleostomi</taxon>
        <taxon>Mammalia</taxon>
        <taxon>Metatheria</taxon>
        <taxon>Dasyuromorphia</taxon>
        <taxon>Dasyuridae</taxon>
        <taxon>Sarcophilus</taxon>
    </lineage>
</organism>
<name>A0A7N4V695_SARHA</name>
<dbReference type="Proteomes" id="UP000007648">
    <property type="component" value="Unassembled WGS sequence"/>
</dbReference>
<evidence type="ECO:0000256" key="2">
    <source>
        <dbReference type="ARBA" id="ARBA00022692"/>
    </source>
</evidence>
<keyword evidence="10" id="KW-1185">Reference proteome</keyword>
<dbReference type="InterPro" id="IPR045030">
    <property type="entry name" value="LYSM1-4"/>
</dbReference>
<keyword evidence="4 7" id="KW-0472">Membrane</keyword>
<feature type="domain" description="LysM" evidence="8">
    <location>
        <begin position="78"/>
        <end position="122"/>
    </location>
</feature>
<dbReference type="KEGG" id="shr:100919101"/>
<dbReference type="SMART" id="SM00257">
    <property type="entry name" value="LysM"/>
    <property type="match status" value="1"/>
</dbReference>
<dbReference type="InterPro" id="IPR036779">
    <property type="entry name" value="LysM_dom_sf"/>
</dbReference>
<reference evidence="9" key="3">
    <citation type="submission" date="2025-09" db="UniProtKB">
        <authorList>
            <consortium name="Ensembl"/>
        </authorList>
    </citation>
    <scope>IDENTIFICATION</scope>
</reference>
<evidence type="ECO:0000313" key="9">
    <source>
        <dbReference type="Ensembl" id="ENSSHAP00000041735.1"/>
    </source>
</evidence>
<gene>
    <name evidence="9" type="primary">LYSMD4</name>
</gene>
<dbReference type="OMA" id="ESYCVET"/>
<dbReference type="GeneTree" id="ENSGT00940000160583"/>
<dbReference type="RefSeq" id="XP_012398111.1">
    <property type="nucleotide sequence ID" value="XM_012542657.3"/>
</dbReference>
<evidence type="ECO:0000256" key="6">
    <source>
        <dbReference type="ARBA" id="ARBA00040995"/>
    </source>
</evidence>
<evidence type="ECO:0000256" key="3">
    <source>
        <dbReference type="ARBA" id="ARBA00022989"/>
    </source>
</evidence>
<protein>
    <recommendedName>
        <fullName evidence="6">LysM and putative peptidoglycan-binding domain-containing protein 4</fullName>
    </recommendedName>
</protein>
<dbReference type="GO" id="GO:0016020">
    <property type="term" value="C:membrane"/>
    <property type="evidence" value="ECO:0007669"/>
    <property type="project" value="UniProtKB-SubCell"/>
</dbReference>
<evidence type="ECO:0000259" key="8">
    <source>
        <dbReference type="PROSITE" id="PS51782"/>
    </source>
</evidence>
<keyword evidence="3 7" id="KW-1133">Transmembrane helix</keyword>
<evidence type="ECO:0000256" key="1">
    <source>
        <dbReference type="ARBA" id="ARBA00004167"/>
    </source>
</evidence>
<dbReference type="PANTHER" id="PTHR20932:SF7">
    <property type="entry name" value="AND PUTATIVE PEPTIDOGLYCAN-BINDING DOMAIN-CONTAINING PROTEIN 4-RELATED"/>
    <property type="match status" value="1"/>
</dbReference>
<dbReference type="PANTHER" id="PTHR20932">
    <property type="entry name" value="LYSM AND PUTATIVE PEPTIDOGLYCAN-BINDING DOMAIN-CONTAINING PROTEIN"/>
    <property type="match status" value="1"/>
</dbReference>
<evidence type="ECO:0000313" key="10">
    <source>
        <dbReference type="Proteomes" id="UP000007648"/>
    </source>
</evidence>
<comment type="subcellular location">
    <subcellularLocation>
        <location evidence="1">Membrane</location>
        <topology evidence="1">Single-pass membrane protein</topology>
    </subcellularLocation>
</comment>
<evidence type="ECO:0000256" key="7">
    <source>
        <dbReference type="SAM" id="Phobius"/>
    </source>
</evidence>
<accession>A0A7N4V695</accession>
<dbReference type="Ensembl" id="ENSSHAT00000040853.1">
    <property type="protein sequence ID" value="ENSSHAP00000041735.1"/>
    <property type="gene ID" value="ENSSHAG00000026967.1"/>
</dbReference>
<dbReference type="PROSITE" id="PS51782">
    <property type="entry name" value="LYSM"/>
    <property type="match status" value="1"/>
</dbReference>
<evidence type="ECO:0000256" key="5">
    <source>
        <dbReference type="ARBA" id="ARBA00023180"/>
    </source>
</evidence>
<evidence type="ECO:0000256" key="4">
    <source>
        <dbReference type="ARBA" id="ARBA00023136"/>
    </source>
</evidence>
<dbReference type="RefSeq" id="XP_023353182.1">
    <property type="nucleotide sequence ID" value="XM_023497414.2"/>
</dbReference>
<dbReference type="InParanoid" id="A0A7N4V695"/>
<dbReference type="GeneID" id="100919101"/>
<dbReference type="InterPro" id="IPR018392">
    <property type="entry name" value="LysM"/>
</dbReference>
<keyword evidence="2 7" id="KW-0812">Transmembrane</keyword>